<feature type="domain" description="Aspartate/glutamate/uridylate kinase" evidence="1">
    <location>
        <begin position="20"/>
        <end position="152"/>
    </location>
</feature>
<comment type="caution">
    <text evidence="2">The sequence shown here is derived from an EMBL/GenBank/DDBJ whole genome shotgun (WGS) entry which is preliminary data.</text>
</comment>
<organism evidence="2 3">
    <name type="scientific">Candidatus Thermochlorobacter aerophilus</name>
    <dbReference type="NCBI Taxonomy" id="1868324"/>
    <lineage>
        <taxon>Bacteria</taxon>
        <taxon>Pseudomonadati</taxon>
        <taxon>Chlorobiota</taxon>
        <taxon>Chlorobiia</taxon>
        <taxon>Chlorobiales</taxon>
        <taxon>Candidatus Thermochlorobacteriaceae</taxon>
        <taxon>Candidatus Thermochlorobacter</taxon>
    </lineage>
</organism>
<proteinExistence type="predicted"/>
<protein>
    <recommendedName>
        <fullName evidence="1">Aspartate/glutamate/uridylate kinase domain-containing protein</fullName>
    </recommendedName>
</protein>
<dbReference type="InterPro" id="IPR001048">
    <property type="entry name" value="Asp/Glu/Uridylate_kinase"/>
</dbReference>
<evidence type="ECO:0000313" key="3">
    <source>
        <dbReference type="Proteomes" id="UP000266389"/>
    </source>
</evidence>
<dbReference type="Gene3D" id="3.40.1160.10">
    <property type="entry name" value="Acetylglutamate kinase-like"/>
    <property type="match status" value="1"/>
</dbReference>
<name>A0A395M1E1_9BACT</name>
<evidence type="ECO:0000259" key="1">
    <source>
        <dbReference type="Pfam" id="PF00696"/>
    </source>
</evidence>
<dbReference type="AlphaFoldDB" id="A0A395M1E1"/>
<reference evidence="2 3" key="1">
    <citation type="journal article" date="2011" name="ISME J.">
        <title>Community ecology of hot spring cyanobacterial mats: predominant populations and their functional potential.</title>
        <authorList>
            <person name="Klatt C.G."/>
            <person name="Wood J.M."/>
            <person name="Rusch D.B."/>
            <person name="Bateson M.M."/>
            <person name="Hamamura N."/>
            <person name="Heidelberg J.F."/>
            <person name="Grossman A.R."/>
            <person name="Bhaya D."/>
            <person name="Cohan F.M."/>
            <person name="Kuhl M."/>
            <person name="Bryant D.A."/>
            <person name="Ward D.M."/>
        </authorList>
    </citation>
    <scope>NUCLEOTIDE SEQUENCE [LARGE SCALE GENOMIC DNA]</scope>
    <source>
        <strain evidence="2">OS</strain>
    </source>
</reference>
<accession>A0A395M1E1</accession>
<sequence length="200" mass="22037">MKTIVLHVRALELNDVLYFNRLKAGIRKIVQNNRLVVVHSGQASGQSGMESSLQVAALKTFNKTFAAKLSEELLPAVALAAHHLGLAAYSDQSDEPNLSIRPKALLYLLQQGSIPIIAPIVKDTFHEEKIVESKELAEKVSATIQADLLIFLIEQKEQLQSKQECQAMLEGKYEARSQQTRGGRAVLTDISGMEQLVFAS</sequence>
<gene>
    <name evidence="2" type="ORF">D0433_06295</name>
</gene>
<dbReference type="Pfam" id="PF00696">
    <property type="entry name" value="AA_kinase"/>
    <property type="match status" value="1"/>
</dbReference>
<dbReference type="SUPFAM" id="SSF53633">
    <property type="entry name" value="Carbamate kinase-like"/>
    <property type="match status" value="1"/>
</dbReference>
<dbReference type="Proteomes" id="UP000266389">
    <property type="component" value="Unassembled WGS sequence"/>
</dbReference>
<dbReference type="InterPro" id="IPR036393">
    <property type="entry name" value="AceGlu_kinase-like_sf"/>
</dbReference>
<evidence type="ECO:0000313" key="2">
    <source>
        <dbReference type="EMBL" id="RFM24590.1"/>
    </source>
</evidence>
<dbReference type="EMBL" id="PHFL01000039">
    <property type="protein sequence ID" value="RFM24590.1"/>
    <property type="molecule type" value="Genomic_DNA"/>
</dbReference>